<accession>A0ACC0LN06</accession>
<evidence type="ECO:0000313" key="1">
    <source>
        <dbReference type="EMBL" id="KAI8529921.1"/>
    </source>
</evidence>
<reference evidence="1" key="1">
    <citation type="submission" date="2022-02" db="EMBL/GenBank/DDBJ databases">
        <title>Plant Genome Project.</title>
        <authorList>
            <person name="Zhang R.-G."/>
        </authorList>
    </citation>
    <scope>NUCLEOTIDE SEQUENCE</scope>
    <source>
        <strain evidence="1">AT1</strain>
    </source>
</reference>
<sequence length="154" mass="17735">MAGHEAAMLDLMDGISLYMLFQQVEPRAPKEEYYWVPEPTWQDPMDLDPNPLQGYAIPDYLTHYVEDDLVQKDPRVLRDHVSAFNSIFNVVCDADHDPCSYVVIEEFPRPNSPYNSNRDSSIMVTDLVPPTNLWDVDEIGYIEVGTEVWAVNRL</sequence>
<dbReference type="EMBL" id="CM046398">
    <property type="protein sequence ID" value="KAI8529921.1"/>
    <property type="molecule type" value="Genomic_DNA"/>
</dbReference>
<evidence type="ECO:0000313" key="2">
    <source>
        <dbReference type="Proteomes" id="UP001062846"/>
    </source>
</evidence>
<name>A0ACC0LN06_RHOML</name>
<protein>
    <submittedName>
        <fullName evidence="1">Uncharacterized protein</fullName>
    </submittedName>
</protein>
<keyword evidence="2" id="KW-1185">Reference proteome</keyword>
<proteinExistence type="predicted"/>
<gene>
    <name evidence="1" type="ORF">RHMOL_Rhmol11G0012600</name>
</gene>
<dbReference type="Proteomes" id="UP001062846">
    <property type="component" value="Chromosome 11"/>
</dbReference>
<comment type="caution">
    <text evidence="1">The sequence shown here is derived from an EMBL/GenBank/DDBJ whole genome shotgun (WGS) entry which is preliminary data.</text>
</comment>
<organism evidence="1 2">
    <name type="scientific">Rhododendron molle</name>
    <name type="common">Chinese azalea</name>
    <name type="synonym">Azalea mollis</name>
    <dbReference type="NCBI Taxonomy" id="49168"/>
    <lineage>
        <taxon>Eukaryota</taxon>
        <taxon>Viridiplantae</taxon>
        <taxon>Streptophyta</taxon>
        <taxon>Embryophyta</taxon>
        <taxon>Tracheophyta</taxon>
        <taxon>Spermatophyta</taxon>
        <taxon>Magnoliopsida</taxon>
        <taxon>eudicotyledons</taxon>
        <taxon>Gunneridae</taxon>
        <taxon>Pentapetalae</taxon>
        <taxon>asterids</taxon>
        <taxon>Ericales</taxon>
        <taxon>Ericaceae</taxon>
        <taxon>Ericoideae</taxon>
        <taxon>Rhodoreae</taxon>
        <taxon>Rhododendron</taxon>
    </lineage>
</organism>